<keyword evidence="1" id="KW-0812">Transmembrane</keyword>
<protein>
    <recommendedName>
        <fullName evidence="4">Sporulation protein</fullName>
    </recommendedName>
</protein>
<keyword evidence="3" id="KW-1185">Reference proteome</keyword>
<comment type="caution">
    <text evidence="2">The sequence shown here is derived from an EMBL/GenBank/DDBJ whole genome shotgun (WGS) entry which is preliminary data.</text>
</comment>
<dbReference type="Pfam" id="PF09577">
    <property type="entry name" value="Spore_YpjB"/>
    <property type="match status" value="1"/>
</dbReference>
<evidence type="ECO:0000256" key="1">
    <source>
        <dbReference type="SAM" id="Phobius"/>
    </source>
</evidence>
<name>A0A7X4YP99_9BACL</name>
<reference evidence="2 3" key="1">
    <citation type="submission" date="2020-01" db="EMBL/GenBank/DDBJ databases">
        <title>Paenibacillus soybeanensis sp. nov. isolated from the nodules of soybean (Glycine max(L.) Merr).</title>
        <authorList>
            <person name="Wang H."/>
        </authorList>
    </citation>
    <scope>NUCLEOTIDE SEQUENCE [LARGE SCALE GENOMIC DNA]</scope>
    <source>
        <strain evidence="2 3">DSM 23054</strain>
    </source>
</reference>
<dbReference type="AlphaFoldDB" id="A0A7X4YP99"/>
<dbReference type="RefSeq" id="WP_161696562.1">
    <property type="nucleotide sequence ID" value="NZ_JAAAMU010000004.1"/>
</dbReference>
<evidence type="ECO:0000313" key="3">
    <source>
        <dbReference type="Proteomes" id="UP000558113"/>
    </source>
</evidence>
<accession>A0A7X4YP99</accession>
<proteinExistence type="predicted"/>
<organism evidence="2 3">
    <name type="scientific">Paenibacillus sacheonensis</name>
    <dbReference type="NCBI Taxonomy" id="742054"/>
    <lineage>
        <taxon>Bacteria</taxon>
        <taxon>Bacillati</taxon>
        <taxon>Bacillota</taxon>
        <taxon>Bacilli</taxon>
        <taxon>Bacillales</taxon>
        <taxon>Paenibacillaceae</taxon>
        <taxon>Paenibacillus</taxon>
    </lineage>
</organism>
<sequence>MKASSIYALACVGVILVLVSSCSLNDKPNFTIVKSAIGAAAEPSESAALEQLSSWSDALYAAANQSNRQEAYLLLQRIEELAATDDVRKTGTPAGWHAFDLSLQAAKKAMSEKGTTTLWYTEAARLKLASDAVNRPEAPLWLQYEGVLRDDSQRILTAWQSQIEDRAMAAEAAIGIYGEHLDRLEVAALMQRDAGELEAVRERLDYMKEVVKAVGSGQLRHETVNSALDRVNASASALFKDPSDEGEPAVAEAIPPGVTVGQRREGSMQLAEMFIAAFVMGVLGFAGWRKYRGGQEKGIPISRNKFNG</sequence>
<dbReference type="PROSITE" id="PS51257">
    <property type="entry name" value="PROKAR_LIPOPROTEIN"/>
    <property type="match status" value="1"/>
</dbReference>
<dbReference type="EMBL" id="JAAAMU010000004">
    <property type="protein sequence ID" value="NBC69074.1"/>
    <property type="molecule type" value="Genomic_DNA"/>
</dbReference>
<dbReference type="Proteomes" id="UP000558113">
    <property type="component" value="Unassembled WGS sequence"/>
</dbReference>
<evidence type="ECO:0000313" key="2">
    <source>
        <dbReference type="EMBL" id="NBC69074.1"/>
    </source>
</evidence>
<dbReference type="InterPro" id="IPR014231">
    <property type="entry name" value="Spore_YpjB"/>
</dbReference>
<feature type="transmembrane region" description="Helical" evidence="1">
    <location>
        <begin position="270"/>
        <end position="288"/>
    </location>
</feature>
<keyword evidence="1" id="KW-1133">Transmembrane helix</keyword>
<evidence type="ECO:0008006" key="4">
    <source>
        <dbReference type="Google" id="ProtNLM"/>
    </source>
</evidence>
<gene>
    <name evidence="2" type="ORF">GT003_08740</name>
</gene>
<dbReference type="OrthoDB" id="2464294at2"/>
<keyword evidence="1" id="KW-0472">Membrane</keyword>